<name>A0A7T8KSL9_ENTFC</name>
<geneLocation type="plasmid" evidence="1">
    <name>pN7435-R3645</name>
</geneLocation>
<evidence type="ECO:0000313" key="1">
    <source>
        <dbReference type="EMBL" id="QQP61330.1"/>
    </source>
</evidence>
<protein>
    <submittedName>
        <fullName evidence="1">Uncharacterized protein</fullName>
    </submittedName>
</protein>
<proteinExistence type="predicted"/>
<dbReference type="AlphaFoldDB" id="A0A7T8KSL9"/>
<keyword evidence="1" id="KW-0614">Plasmid</keyword>
<dbReference type="EMBL" id="MT022086">
    <property type="protein sequence ID" value="QQP61330.1"/>
    <property type="molecule type" value="Genomic_DNA"/>
</dbReference>
<dbReference type="InterPro" id="IPR025589">
    <property type="entry name" value="Toprim_C_rpt"/>
</dbReference>
<reference evidence="1" key="1">
    <citation type="submission" date="2020-02" db="EMBL/GenBank/DDBJ databases">
        <title>A new conjugative MDR plasmid carrying the lsa(E) gene in Enterococcus faecium with potential transmission to Staphylococcus aureus.</title>
        <authorList>
            <person name="Yan X."/>
            <person name="Wang J."/>
            <person name="You Y."/>
            <person name="Tao X."/>
            <person name="Meng F."/>
            <person name="Zhang J."/>
        </authorList>
    </citation>
    <scope>NUCLEOTIDE SEQUENCE</scope>
    <source>
        <strain evidence="1">N7435</strain>
        <plasmid evidence="1">pN7435-R3645</plasmid>
    </source>
</reference>
<accession>A0A7T8KSL9</accession>
<organism evidence="1">
    <name type="scientific">Enterococcus faecium</name>
    <name type="common">Streptococcus faecium</name>
    <dbReference type="NCBI Taxonomy" id="1352"/>
    <lineage>
        <taxon>Bacteria</taxon>
        <taxon>Bacillati</taxon>
        <taxon>Bacillota</taxon>
        <taxon>Bacilli</taxon>
        <taxon>Lactobacillales</taxon>
        <taxon>Enterococcaceae</taxon>
        <taxon>Enterococcus</taxon>
    </lineage>
</organism>
<dbReference type="RefSeq" id="WP_236917693.1">
    <property type="nucleotide sequence ID" value="NZ_FXIJ01000083.1"/>
</dbReference>
<sequence>MLENGKTKEKVTGFISKDNKKYSAYLVFDNKNKVIKKEF</sequence>
<dbReference type="Pfam" id="PF13342">
    <property type="entry name" value="Toprim_Crpt"/>
    <property type="match status" value="1"/>
</dbReference>